<dbReference type="PROSITE" id="PS00829">
    <property type="entry name" value="GREAB_1"/>
    <property type="match status" value="1"/>
</dbReference>
<evidence type="ECO:0000259" key="6">
    <source>
        <dbReference type="Pfam" id="PF01272"/>
    </source>
</evidence>
<keyword evidence="10" id="KW-1185">Reference proteome</keyword>
<evidence type="ECO:0000256" key="5">
    <source>
        <dbReference type="SAM" id="MobiDB-lite"/>
    </source>
</evidence>
<comment type="similarity">
    <text evidence="4">Belongs to the GreA/GreB family. GreB subfamily.</text>
</comment>
<dbReference type="FunFam" id="1.10.287.180:FF:000001">
    <property type="entry name" value="Transcription elongation factor GreA"/>
    <property type="match status" value="1"/>
</dbReference>
<dbReference type="GO" id="GO:0003746">
    <property type="term" value="F:translation elongation factor activity"/>
    <property type="evidence" value="ECO:0007669"/>
    <property type="project" value="UniProtKB-KW"/>
</dbReference>
<evidence type="ECO:0000256" key="1">
    <source>
        <dbReference type="ARBA" id="ARBA00023015"/>
    </source>
</evidence>
<dbReference type="GO" id="GO:0032784">
    <property type="term" value="P:regulation of DNA-templated transcription elongation"/>
    <property type="evidence" value="ECO:0007669"/>
    <property type="project" value="UniProtKB-UniRule"/>
</dbReference>
<dbReference type="GO" id="GO:0070063">
    <property type="term" value="F:RNA polymerase binding"/>
    <property type="evidence" value="ECO:0007669"/>
    <property type="project" value="InterPro"/>
</dbReference>
<dbReference type="InterPro" id="IPR001437">
    <property type="entry name" value="Tscrpt_elong_fac_GreA/B_C"/>
</dbReference>
<evidence type="ECO:0000256" key="4">
    <source>
        <dbReference type="HAMAP-Rule" id="MF_00930"/>
    </source>
</evidence>
<reference evidence="9 10" key="1">
    <citation type="submission" date="2016-10" db="EMBL/GenBank/DDBJ databases">
        <authorList>
            <person name="Varghese N."/>
            <person name="Submissions S."/>
        </authorList>
    </citation>
    <scope>NUCLEOTIDE SEQUENCE [LARGE SCALE GENOMIC DNA]</scope>
    <source>
        <strain evidence="9 10">DSM 16525</strain>
    </source>
</reference>
<dbReference type="HAMAP" id="MF_00105">
    <property type="entry name" value="GreA_GreB"/>
    <property type="match status" value="1"/>
</dbReference>
<dbReference type="PANTHER" id="PTHR30437">
    <property type="entry name" value="TRANSCRIPTION ELONGATION FACTOR GREA"/>
    <property type="match status" value="1"/>
</dbReference>
<sequence length="179" mass="20327">MSQALPPDEHDELEAEDGEEKAPFRRYLTRSGAERMHRELIRLLNEERPKVTAEVSAAAAQGDRSENAEYIYGKKRMREIDRRIRFLQRRLDTATIVTPAEQTDRAHVYFGATVTLEDEDGQRTTYQIVGSDEIDAAGGRISVESPIGRALLRKGVGDTVEVRRPRGEIELSIVDIRYD</sequence>
<dbReference type="PIRSF" id="PIRSF006092">
    <property type="entry name" value="GreA_GreB"/>
    <property type="match status" value="1"/>
</dbReference>
<accession>A0A511TBF6</accession>
<dbReference type="STRING" id="1334629.MFUL124B02_25765"/>
<evidence type="ECO:0000259" key="7">
    <source>
        <dbReference type="Pfam" id="PF03449"/>
    </source>
</evidence>
<dbReference type="FunFam" id="3.10.50.30:FF:000001">
    <property type="entry name" value="Transcription elongation factor GreA"/>
    <property type="match status" value="1"/>
</dbReference>
<evidence type="ECO:0000313" key="9">
    <source>
        <dbReference type="EMBL" id="SEU12431.1"/>
    </source>
</evidence>
<evidence type="ECO:0000256" key="3">
    <source>
        <dbReference type="ARBA" id="ARBA00023163"/>
    </source>
</evidence>
<dbReference type="NCBIfam" id="NF002506">
    <property type="entry name" value="PRK01885.1"/>
    <property type="match status" value="1"/>
</dbReference>
<feature type="region of interest" description="Disordered" evidence="5">
    <location>
        <begin position="1"/>
        <end position="29"/>
    </location>
</feature>
<feature type="compositionally biased region" description="Acidic residues" evidence="5">
    <location>
        <begin position="9"/>
        <end position="19"/>
    </location>
</feature>
<dbReference type="Pfam" id="PF01272">
    <property type="entry name" value="GreA_GreB"/>
    <property type="match status" value="1"/>
</dbReference>
<name>A0A511TBF6_MYXFU</name>
<dbReference type="Proteomes" id="UP000321514">
    <property type="component" value="Unassembled WGS sequence"/>
</dbReference>
<protein>
    <recommendedName>
        <fullName evidence="4">Transcription elongation factor GreB</fullName>
    </recommendedName>
    <alternativeName>
        <fullName evidence="4">Transcript cleavage factor GreB</fullName>
    </alternativeName>
</protein>
<dbReference type="Gene3D" id="1.10.287.180">
    <property type="entry name" value="Transcription elongation factor, GreA/GreB, N-terminal domain"/>
    <property type="match status" value="1"/>
</dbReference>
<keyword evidence="2 4" id="KW-0238">DNA-binding</keyword>
<dbReference type="Pfam" id="PF03449">
    <property type="entry name" value="GreA_GreB_N"/>
    <property type="match status" value="1"/>
</dbReference>
<keyword evidence="8" id="KW-0648">Protein biosynthesis</keyword>
<keyword evidence="8" id="KW-0251">Elongation factor</keyword>
<dbReference type="PROSITE" id="PS00830">
    <property type="entry name" value="GREAB_2"/>
    <property type="match status" value="1"/>
</dbReference>
<proteinExistence type="inferred from homology"/>
<dbReference type="NCBIfam" id="TIGR01461">
    <property type="entry name" value="greB"/>
    <property type="match status" value="1"/>
</dbReference>
<dbReference type="InterPro" id="IPR036953">
    <property type="entry name" value="GreA/GreB_C_sf"/>
</dbReference>
<dbReference type="RefSeq" id="WP_074954716.1">
    <property type="nucleotide sequence ID" value="NZ_BJXR01000048.1"/>
</dbReference>
<organism evidence="8 11">
    <name type="scientific">Myxococcus fulvus</name>
    <dbReference type="NCBI Taxonomy" id="33"/>
    <lineage>
        <taxon>Bacteria</taxon>
        <taxon>Pseudomonadati</taxon>
        <taxon>Myxococcota</taxon>
        <taxon>Myxococcia</taxon>
        <taxon>Myxococcales</taxon>
        <taxon>Cystobacterineae</taxon>
        <taxon>Myxococcaceae</taxon>
        <taxon>Myxococcus</taxon>
    </lineage>
</organism>
<dbReference type="SUPFAM" id="SSF46557">
    <property type="entry name" value="GreA transcript cleavage protein, N-terminal domain"/>
    <property type="match status" value="1"/>
</dbReference>
<comment type="caution">
    <text evidence="8">The sequence shown here is derived from an EMBL/GenBank/DDBJ whole genome shotgun (WGS) entry which is preliminary data.</text>
</comment>
<dbReference type="Proteomes" id="UP000183760">
    <property type="component" value="Unassembled WGS sequence"/>
</dbReference>
<dbReference type="EMBL" id="FOIB01000005">
    <property type="protein sequence ID" value="SEU12431.1"/>
    <property type="molecule type" value="Genomic_DNA"/>
</dbReference>
<dbReference type="SUPFAM" id="SSF54534">
    <property type="entry name" value="FKBP-like"/>
    <property type="match status" value="1"/>
</dbReference>
<evidence type="ECO:0000313" key="11">
    <source>
        <dbReference type="Proteomes" id="UP000321514"/>
    </source>
</evidence>
<dbReference type="PANTHER" id="PTHR30437:SF6">
    <property type="entry name" value="TRANSCRIPTION ELONGATION FACTOR GREB"/>
    <property type="match status" value="1"/>
</dbReference>
<dbReference type="InterPro" id="IPR018151">
    <property type="entry name" value="TF_GreA/GreB_CS"/>
</dbReference>
<dbReference type="GO" id="GO:0006354">
    <property type="term" value="P:DNA-templated transcription elongation"/>
    <property type="evidence" value="ECO:0007669"/>
    <property type="project" value="TreeGrafter"/>
</dbReference>
<dbReference type="EMBL" id="BJXR01000048">
    <property type="protein sequence ID" value="GEN11519.1"/>
    <property type="molecule type" value="Genomic_DNA"/>
</dbReference>
<comment type="function">
    <text evidence="4">Necessary for efficient RNA polymerase transcription elongation past template-encoded arresting sites. The arresting sites in DNA have the property of trapping a certain fraction of elongating RNA polymerases that pass through, resulting in locked ternary complexes. Cleavage of the nascent transcript by cleavage factors such as GreA or GreB allows the resumption of elongation from the new 3'terminus. GreB releases sequences of up to 9 nucleotides in length.</text>
</comment>
<dbReference type="InterPro" id="IPR006358">
    <property type="entry name" value="Tscrpt_elong_fac_GreB"/>
</dbReference>
<evidence type="ECO:0000256" key="2">
    <source>
        <dbReference type="ARBA" id="ARBA00023125"/>
    </source>
</evidence>
<evidence type="ECO:0000313" key="8">
    <source>
        <dbReference type="EMBL" id="GEN11519.1"/>
    </source>
</evidence>
<dbReference type="GO" id="GO:0003677">
    <property type="term" value="F:DNA binding"/>
    <property type="evidence" value="ECO:0007669"/>
    <property type="project" value="UniProtKB-UniRule"/>
</dbReference>
<dbReference type="Gene3D" id="3.10.50.30">
    <property type="entry name" value="Transcription elongation factor, GreA/GreB, C-terminal domain"/>
    <property type="match status" value="1"/>
</dbReference>
<dbReference type="InterPro" id="IPR022691">
    <property type="entry name" value="Tscrpt_elong_fac_GreA/B_N"/>
</dbReference>
<keyword evidence="1 4" id="KW-0805">Transcription regulation</keyword>
<reference evidence="8 11" key="2">
    <citation type="submission" date="2019-07" db="EMBL/GenBank/DDBJ databases">
        <title>Whole genome shotgun sequence of Myxococcus fulvus NBRC 100333.</title>
        <authorList>
            <person name="Hosoyama A."/>
            <person name="Uohara A."/>
            <person name="Ohji S."/>
            <person name="Ichikawa N."/>
        </authorList>
    </citation>
    <scope>NUCLEOTIDE SEQUENCE [LARGE SCALE GENOMIC DNA]</scope>
    <source>
        <strain evidence="8 11">NBRC 100333</strain>
    </source>
</reference>
<feature type="domain" description="Transcription elongation factor GreA/GreB N-terminal" evidence="7">
    <location>
        <begin position="27"/>
        <end position="96"/>
    </location>
</feature>
<dbReference type="InterPro" id="IPR036805">
    <property type="entry name" value="Tscrpt_elong_fac_GreA/B_N_sf"/>
</dbReference>
<feature type="domain" description="Transcription elongation factor GreA/GreB C-terminal" evidence="6">
    <location>
        <begin position="107"/>
        <end position="178"/>
    </location>
</feature>
<evidence type="ECO:0000313" key="10">
    <source>
        <dbReference type="Proteomes" id="UP000183760"/>
    </source>
</evidence>
<dbReference type="InterPro" id="IPR023459">
    <property type="entry name" value="Tscrpt_elong_fac_GreA/B_fam"/>
</dbReference>
<gene>
    <name evidence="8" type="primary">greB_2</name>
    <name evidence="4" type="synonym">greB</name>
    <name evidence="8" type="ORF">MFU01_65560</name>
    <name evidence="9" type="ORF">SAMN05443572_105116</name>
</gene>
<dbReference type="HAMAP" id="MF_00930">
    <property type="entry name" value="GreB"/>
    <property type="match status" value="1"/>
</dbReference>
<dbReference type="AlphaFoldDB" id="A0A511TBF6"/>
<dbReference type="InterPro" id="IPR028624">
    <property type="entry name" value="Tscrpt_elong_fac_GreA/B"/>
</dbReference>
<keyword evidence="3 4" id="KW-0804">Transcription</keyword>
<dbReference type="OrthoDB" id="5511940at2"/>